<dbReference type="RefSeq" id="WP_127613550.1">
    <property type="nucleotide sequence ID" value="NZ_RXOL01000009.1"/>
</dbReference>
<dbReference type="InterPro" id="IPR013324">
    <property type="entry name" value="RNA_pol_sigma_r3/r4-like"/>
</dbReference>
<evidence type="ECO:0000256" key="3">
    <source>
        <dbReference type="ARBA" id="ARBA00023082"/>
    </source>
</evidence>
<dbReference type="OrthoDB" id="9784272at2"/>
<evidence type="ECO:0000256" key="1">
    <source>
        <dbReference type="ARBA" id="ARBA00010641"/>
    </source>
</evidence>
<evidence type="ECO:0000256" key="2">
    <source>
        <dbReference type="ARBA" id="ARBA00023015"/>
    </source>
</evidence>
<dbReference type="CDD" id="cd06171">
    <property type="entry name" value="Sigma70_r4"/>
    <property type="match status" value="1"/>
</dbReference>
<keyword evidence="4 6" id="KW-0238">DNA-binding</keyword>
<comment type="caution">
    <text evidence="9">The sequence shown here is derived from an EMBL/GenBank/DDBJ whole genome shotgun (WGS) entry which is preliminary data.</text>
</comment>
<dbReference type="PANTHER" id="PTHR43133">
    <property type="entry name" value="RNA POLYMERASE ECF-TYPE SIGMA FACTO"/>
    <property type="match status" value="1"/>
</dbReference>
<dbReference type="GO" id="GO:0003677">
    <property type="term" value="F:DNA binding"/>
    <property type="evidence" value="ECO:0007669"/>
    <property type="project" value="UniProtKB-KW"/>
</dbReference>
<sequence>MRASTTAEPQLRRQELATALQGVGRGDRAALEIVYTMTSAKLFGVIVRIERDRDTAEDVLQDVFLKVWRRAGRFDASRGSPITWLCAIARNAAIDSCRGGSRETTMPDGLLPEIEDDAAPADEMLCDMEDAERVKRCLEGLQHEQRRSIRLAFFDGLSHTELAERVGVPLGTMKSWIRRGLASLKGCLGG</sequence>
<keyword evidence="5 6" id="KW-0804">Transcription</keyword>
<dbReference type="PROSITE" id="PS01063">
    <property type="entry name" value="SIGMA70_ECF"/>
    <property type="match status" value="1"/>
</dbReference>
<comment type="similarity">
    <text evidence="1 6">Belongs to the sigma-70 factor family. ECF subfamily.</text>
</comment>
<feature type="domain" description="RNA polymerase sigma factor 70 region 4 type 2" evidence="8">
    <location>
        <begin position="132"/>
        <end position="184"/>
    </location>
</feature>
<protein>
    <recommendedName>
        <fullName evidence="6">RNA polymerase sigma factor</fullName>
    </recommendedName>
</protein>
<feature type="domain" description="RNA polymerase sigma-70 region 2" evidence="7">
    <location>
        <begin position="39"/>
        <end position="102"/>
    </location>
</feature>
<dbReference type="InterPro" id="IPR013325">
    <property type="entry name" value="RNA_pol_sigma_r2"/>
</dbReference>
<dbReference type="InterPro" id="IPR036388">
    <property type="entry name" value="WH-like_DNA-bd_sf"/>
</dbReference>
<dbReference type="PANTHER" id="PTHR43133:SF62">
    <property type="entry name" value="RNA POLYMERASE SIGMA FACTOR SIGZ"/>
    <property type="match status" value="1"/>
</dbReference>
<gene>
    <name evidence="9" type="ORF">EKN06_14030</name>
</gene>
<keyword evidence="3 6" id="KW-0731">Sigma factor</keyword>
<dbReference type="InterPro" id="IPR007627">
    <property type="entry name" value="RNA_pol_sigma70_r2"/>
</dbReference>
<evidence type="ECO:0000259" key="7">
    <source>
        <dbReference type="Pfam" id="PF04542"/>
    </source>
</evidence>
<evidence type="ECO:0000313" key="9">
    <source>
        <dbReference type="EMBL" id="RVQ65131.1"/>
    </source>
</evidence>
<dbReference type="InterPro" id="IPR014284">
    <property type="entry name" value="RNA_pol_sigma-70_dom"/>
</dbReference>
<name>A0A437GUI9_9SPHN</name>
<keyword evidence="10" id="KW-1185">Reference proteome</keyword>
<evidence type="ECO:0000256" key="4">
    <source>
        <dbReference type="ARBA" id="ARBA00023125"/>
    </source>
</evidence>
<organism evidence="9 10">
    <name type="scientific">Croceicoccus ponticola</name>
    <dbReference type="NCBI Taxonomy" id="2217664"/>
    <lineage>
        <taxon>Bacteria</taxon>
        <taxon>Pseudomonadati</taxon>
        <taxon>Pseudomonadota</taxon>
        <taxon>Alphaproteobacteria</taxon>
        <taxon>Sphingomonadales</taxon>
        <taxon>Erythrobacteraceae</taxon>
        <taxon>Croceicoccus</taxon>
    </lineage>
</organism>
<dbReference type="Gene3D" id="1.10.10.10">
    <property type="entry name" value="Winged helix-like DNA-binding domain superfamily/Winged helix DNA-binding domain"/>
    <property type="match status" value="1"/>
</dbReference>
<dbReference type="InterPro" id="IPR000838">
    <property type="entry name" value="RNA_pol_sigma70_ECF_CS"/>
</dbReference>
<evidence type="ECO:0000259" key="8">
    <source>
        <dbReference type="Pfam" id="PF08281"/>
    </source>
</evidence>
<reference evidence="9 10" key="1">
    <citation type="submission" date="2018-12" db="EMBL/GenBank/DDBJ databases">
        <title>Croceicoccus ponticola sp. nov., a lipolytic bacterium isolated from seawater.</title>
        <authorList>
            <person name="Yoon J.-H."/>
        </authorList>
    </citation>
    <scope>NUCLEOTIDE SEQUENCE [LARGE SCALE GENOMIC DNA]</scope>
    <source>
        <strain evidence="9 10">GM-16</strain>
    </source>
</reference>
<dbReference type="GO" id="GO:0016987">
    <property type="term" value="F:sigma factor activity"/>
    <property type="evidence" value="ECO:0007669"/>
    <property type="project" value="UniProtKB-KW"/>
</dbReference>
<proteinExistence type="inferred from homology"/>
<dbReference type="Proteomes" id="UP000283003">
    <property type="component" value="Unassembled WGS sequence"/>
</dbReference>
<dbReference type="SUPFAM" id="SSF88659">
    <property type="entry name" value="Sigma3 and sigma4 domains of RNA polymerase sigma factors"/>
    <property type="match status" value="1"/>
</dbReference>
<dbReference type="NCBIfam" id="TIGR02937">
    <property type="entry name" value="sigma70-ECF"/>
    <property type="match status" value="1"/>
</dbReference>
<evidence type="ECO:0000256" key="6">
    <source>
        <dbReference type="RuleBase" id="RU000716"/>
    </source>
</evidence>
<dbReference type="Pfam" id="PF04542">
    <property type="entry name" value="Sigma70_r2"/>
    <property type="match status" value="1"/>
</dbReference>
<evidence type="ECO:0000256" key="5">
    <source>
        <dbReference type="ARBA" id="ARBA00023163"/>
    </source>
</evidence>
<dbReference type="AlphaFoldDB" id="A0A437GUI9"/>
<dbReference type="InterPro" id="IPR013249">
    <property type="entry name" value="RNA_pol_sigma70_r4_t2"/>
</dbReference>
<dbReference type="Gene3D" id="1.10.1740.10">
    <property type="match status" value="1"/>
</dbReference>
<dbReference type="EMBL" id="RXOL01000009">
    <property type="protein sequence ID" value="RVQ65131.1"/>
    <property type="molecule type" value="Genomic_DNA"/>
</dbReference>
<dbReference type="InterPro" id="IPR039425">
    <property type="entry name" value="RNA_pol_sigma-70-like"/>
</dbReference>
<keyword evidence="2 6" id="KW-0805">Transcription regulation</keyword>
<dbReference type="Pfam" id="PF08281">
    <property type="entry name" value="Sigma70_r4_2"/>
    <property type="match status" value="1"/>
</dbReference>
<dbReference type="SUPFAM" id="SSF88946">
    <property type="entry name" value="Sigma2 domain of RNA polymerase sigma factors"/>
    <property type="match status" value="1"/>
</dbReference>
<dbReference type="GO" id="GO:0006352">
    <property type="term" value="P:DNA-templated transcription initiation"/>
    <property type="evidence" value="ECO:0007669"/>
    <property type="project" value="InterPro"/>
</dbReference>
<evidence type="ECO:0000313" key="10">
    <source>
        <dbReference type="Proteomes" id="UP000283003"/>
    </source>
</evidence>
<accession>A0A437GUI9</accession>